<dbReference type="RefSeq" id="WP_338229798.1">
    <property type="nucleotide sequence ID" value="NZ_BTPE01000013.1"/>
</dbReference>
<gene>
    <name evidence="1" type="ORF">Ataiwa_32450</name>
</gene>
<evidence type="ECO:0000313" key="1">
    <source>
        <dbReference type="EMBL" id="GMQ34972.1"/>
    </source>
</evidence>
<dbReference type="EMBL" id="BTPE01000013">
    <property type="protein sequence ID" value="GMQ34972.1"/>
    <property type="molecule type" value="Genomic_DNA"/>
</dbReference>
<name>A0ABQ6Q7I9_9BACT</name>
<reference evidence="1 2" key="1">
    <citation type="submission" date="2023-08" db="EMBL/GenBank/DDBJ databases">
        <title>Draft genome sequence of Algoriphagus taiwanensis.</title>
        <authorList>
            <person name="Takatani N."/>
            <person name="Hosokawa M."/>
            <person name="Sawabe T."/>
        </authorList>
    </citation>
    <scope>NUCLEOTIDE SEQUENCE [LARGE SCALE GENOMIC DNA]</scope>
    <source>
        <strain evidence="1 2">JCM 19755</strain>
    </source>
</reference>
<proteinExistence type="predicted"/>
<dbReference type="Proteomes" id="UP001307705">
    <property type="component" value="Unassembled WGS sequence"/>
</dbReference>
<evidence type="ECO:0000313" key="2">
    <source>
        <dbReference type="Proteomes" id="UP001307705"/>
    </source>
</evidence>
<keyword evidence="2" id="KW-1185">Reference proteome</keyword>
<organism evidence="1 2">
    <name type="scientific">Algoriphagus taiwanensis</name>
    <dbReference type="NCBI Taxonomy" id="1445656"/>
    <lineage>
        <taxon>Bacteria</taxon>
        <taxon>Pseudomonadati</taxon>
        <taxon>Bacteroidota</taxon>
        <taxon>Cytophagia</taxon>
        <taxon>Cytophagales</taxon>
        <taxon>Cyclobacteriaceae</taxon>
        <taxon>Algoriphagus</taxon>
    </lineage>
</organism>
<protein>
    <submittedName>
        <fullName evidence="1">Uncharacterized protein</fullName>
    </submittedName>
</protein>
<sequence>MYKIKIVVTLFFLLEVSVAMGQQLSGQIENHPKSKMDLVLMPFGMDYTISIGSVDQKGQFSVNLTGLDFGSVPEEVQSMFGGELGYSFFFGCDDSQEFGAGFEIPAMRVDYIRMNRDGQWAGTVFLVSDENLRPWLEDSGYNNAVKGSFYEVIYVEADVSIHTICGAQIYASDEEMVDVEYDFQLELKAGFNWVEYEILEVFETNPEIRASFPSKVKIQNLQNPAEMKWIGTYY</sequence>
<accession>A0ABQ6Q7I9</accession>
<comment type="caution">
    <text evidence="1">The sequence shown here is derived from an EMBL/GenBank/DDBJ whole genome shotgun (WGS) entry which is preliminary data.</text>
</comment>